<keyword evidence="3" id="KW-0963">Cytoplasm</keyword>
<dbReference type="GO" id="GO:0006260">
    <property type="term" value="P:DNA replication"/>
    <property type="evidence" value="ECO:0007669"/>
    <property type="project" value="UniProtKB-UniRule"/>
</dbReference>
<dbReference type="HAMAP" id="MF_01805">
    <property type="entry name" value="ScpA"/>
    <property type="match status" value="1"/>
</dbReference>
<dbReference type="PANTHER" id="PTHR33969:SF2">
    <property type="entry name" value="SEGREGATION AND CONDENSATION PROTEIN A"/>
    <property type="match status" value="1"/>
</dbReference>
<dbReference type="Pfam" id="PF02616">
    <property type="entry name" value="SMC_ScpA"/>
    <property type="match status" value="1"/>
</dbReference>
<dbReference type="Proteomes" id="UP000823990">
    <property type="component" value="Unassembled WGS sequence"/>
</dbReference>
<reference evidence="4" key="2">
    <citation type="submission" date="2021-04" db="EMBL/GenBank/DDBJ databases">
        <authorList>
            <person name="Gilroy R."/>
        </authorList>
    </citation>
    <scope>NUCLEOTIDE SEQUENCE</scope>
    <source>
        <strain evidence="4">12435</strain>
    </source>
</reference>
<keyword evidence="3" id="KW-0131">Cell cycle</keyword>
<sequence>MDNDEIKDYELDEDTLDEGSGYRVKLDSFEGPLDLLLHLIKRAKIRICDIFISDITGQFLEFIEKDIDSVDLDKASEFLGMAAYLLEIKAKALLPKPEVAQGESDEDDGSELIRRLEEYELYKSEMDKLKARETVDTFSRAPDLSVGDERTVLKDMTMEGLFEALKKLFERAEKRTLDTTPKAIARDPFTVEEKQEFIIKTLTEKSSVHFDQLFGEDATKSEIITTFQALLELMKLQFLTAKQEEVFGDIYLVRVGEESAATA</sequence>
<dbReference type="Gene3D" id="1.10.10.580">
    <property type="entry name" value="Structural maintenance of chromosome 1. Chain E"/>
    <property type="match status" value="1"/>
</dbReference>
<dbReference type="EMBL" id="DXHS01000104">
    <property type="protein sequence ID" value="HIW02952.1"/>
    <property type="molecule type" value="Genomic_DNA"/>
</dbReference>
<comment type="caution">
    <text evidence="4">The sequence shown here is derived from an EMBL/GenBank/DDBJ whole genome shotgun (WGS) entry which is preliminary data.</text>
</comment>
<dbReference type="GO" id="GO:0005737">
    <property type="term" value="C:cytoplasm"/>
    <property type="evidence" value="ECO:0007669"/>
    <property type="project" value="UniProtKB-SubCell"/>
</dbReference>
<evidence type="ECO:0000313" key="5">
    <source>
        <dbReference type="Proteomes" id="UP000823990"/>
    </source>
</evidence>
<keyword evidence="1 3" id="KW-0159">Chromosome partition</keyword>
<keyword evidence="3" id="KW-0132">Cell division</keyword>
<gene>
    <name evidence="3" type="primary">scpA</name>
    <name evidence="4" type="ORF">H9892_06390</name>
</gene>
<evidence type="ECO:0000256" key="1">
    <source>
        <dbReference type="ARBA" id="ARBA00022829"/>
    </source>
</evidence>
<comment type="subunit">
    <text evidence="3">Component of a cohesin-like complex composed of ScpA, ScpB and the Smc homodimer, in which ScpA and ScpB bind to the head domain of Smc. The presence of the three proteins is required for the association of the complex with DNA.</text>
</comment>
<dbReference type="GO" id="GO:0007059">
    <property type="term" value="P:chromosome segregation"/>
    <property type="evidence" value="ECO:0007669"/>
    <property type="project" value="UniProtKB-UniRule"/>
</dbReference>
<dbReference type="InterPro" id="IPR023093">
    <property type="entry name" value="ScpA-like_C"/>
</dbReference>
<evidence type="ECO:0000313" key="4">
    <source>
        <dbReference type="EMBL" id="HIW02952.1"/>
    </source>
</evidence>
<reference evidence="4" key="1">
    <citation type="journal article" date="2021" name="PeerJ">
        <title>Extensive microbial diversity within the chicken gut microbiome revealed by metagenomics and culture.</title>
        <authorList>
            <person name="Gilroy R."/>
            <person name="Ravi A."/>
            <person name="Getino M."/>
            <person name="Pursley I."/>
            <person name="Horton D.L."/>
            <person name="Alikhan N.F."/>
            <person name="Baker D."/>
            <person name="Gharbi K."/>
            <person name="Hall N."/>
            <person name="Watson M."/>
            <person name="Adriaenssens E.M."/>
            <person name="Foster-Nyarko E."/>
            <person name="Jarju S."/>
            <person name="Secka A."/>
            <person name="Antonio M."/>
            <person name="Oren A."/>
            <person name="Chaudhuri R.R."/>
            <person name="La Ragione R."/>
            <person name="Hildebrand F."/>
            <person name="Pallen M.J."/>
        </authorList>
    </citation>
    <scope>NUCLEOTIDE SEQUENCE</scope>
    <source>
        <strain evidence="4">12435</strain>
    </source>
</reference>
<dbReference type="InterPro" id="IPR003768">
    <property type="entry name" value="ScpA"/>
</dbReference>
<dbReference type="GO" id="GO:0051301">
    <property type="term" value="P:cell division"/>
    <property type="evidence" value="ECO:0007669"/>
    <property type="project" value="UniProtKB-KW"/>
</dbReference>
<protein>
    <recommendedName>
        <fullName evidence="2 3">Segregation and condensation protein A</fullName>
    </recommendedName>
</protein>
<proteinExistence type="inferred from homology"/>
<comment type="similarity">
    <text evidence="3">Belongs to the ScpA family.</text>
</comment>
<evidence type="ECO:0000256" key="2">
    <source>
        <dbReference type="ARBA" id="ARBA00044777"/>
    </source>
</evidence>
<dbReference type="PANTHER" id="PTHR33969">
    <property type="entry name" value="SEGREGATION AND CONDENSATION PROTEIN A"/>
    <property type="match status" value="1"/>
</dbReference>
<name>A0A9D1Q039_9FIRM</name>
<accession>A0A9D1Q039</accession>
<comment type="subcellular location">
    <subcellularLocation>
        <location evidence="3">Cytoplasm</location>
    </subcellularLocation>
    <text evidence="3">Associated with two foci at the outer edges of the nucleoid region in young cells, and at four foci within both cell halves in older cells.</text>
</comment>
<evidence type="ECO:0000256" key="3">
    <source>
        <dbReference type="HAMAP-Rule" id="MF_01805"/>
    </source>
</evidence>
<organism evidence="4 5">
    <name type="scientific">Candidatus Protoclostridium stercorigallinarum</name>
    <dbReference type="NCBI Taxonomy" id="2838741"/>
    <lineage>
        <taxon>Bacteria</taxon>
        <taxon>Bacillati</taxon>
        <taxon>Bacillota</taxon>
        <taxon>Clostridia</taxon>
        <taxon>Candidatus Protoclostridium</taxon>
    </lineage>
</organism>
<comment type="function">
    <text evidence="3">Participates in chromosomal partition during cell division. May act via the formation of a condensin-like complex containing Smc and ScpB that pull DNA away from mid-cell into both cell halves.</text>
</comment>
<dbReference type="Gene3D" id="6.10.250.2410">
    <property type="match status" value="1"/>
</dbReference>
<dbReference type="AlphaFoldDB" id="A0A9D1Q039"/>